<gene>
    <name evidence="2" type="primary">Dana\GF18696</name>
    <name evidence="2" type="synonym">dana_GLEANR_19953</name>
    <name evidence="2" type="ORF">GF18696</name>
</gene>
<dbReference type="KEGG" id="dan:6501467"/>
<dbReference type="eggNOG" id="ENOG502T9A2">
    <property type="taxonomic scope" value="Eukaryota"/>
</dbReference>
<evidence type="ECO:0000313" key="3">
    <source>
        <dbReference type="Proteomes" id="UP000007801"/>
    </source>
</evidence>
<dbReference type="STRING" id="7217.B3LX34"/>
<dbReference type="OrthoDB" id="7865810at2759"/>
<accession>B3LX34</accession>
<feature type="region of interest" description="Disordered" evidence="1">
    <location>
        <begin position="341"/>
        <end position="363"/>
    </location>
</feature>
<organism evidence="2 3">
    <name type="scientific">Drosophila ananassae</name>
    <name type="common">Fruit fly</name>
    <dbReference type="NCBI Taxonomy" id="7217"/>
    <lineage>
        <taxon>Eukaryota</taxon>
        <taxon>Metazoa</taxon>
        <taxon>Ecdysozoa</taxon>
        <taxon>Arthropoda</taxon>
        <taxon>Hexapoda</taxon>
        <taxon>Insecta</taxon>
        <taxon>Pterygota</taxon>
        <taxon>Neoptera</taxon>
        <taxon>Endopterygota</taxon>
        <taxon>Diptera</taxon>
        <taxon>Brachycera</taxon>
        <taxon>Muscomorpha</taxon>
        <taxon>Ephydroidea</taxon>
        <taxon>Drosophilidae</taxon>
        <taxon>Drosophila</taxon>
        <taxon>Sophophora</taxon>
    </lineage>
</organism>
<name>B3LX34_DROAN</name>
<sequence length="452" mass="50983">MRIDLKALLLISMSTAPDHVVHMRKRIKCGKVSYLVRYELQSGHLTIRQVKRSRTTPTLTMRLRQRRRRLQRRLKRGITSLDTGSQTSQSSQSIAVGTDKPNHKSIAVGTSIPGSNSKSMQAEHSTADAATETRSQERKTVAVGTEYIDIRHCSVASGNQAVQLETSASQTPCREWAISQVDTFDLILTMSRDQQTLNPDTQSSVCQTEEQVQMSCATQVEVKSKSSTTQTNFRSSSTATQTALCHFTNSSVQTVSECQHVVTQTFDDEDVMIRPHVQALYLIHNSIKNQNDIIHNEVLEAINQLMDVTLLGFKKRCWEDETSFGLKKSVRFMDQYEGSTSDAMISSTEQQKETQDLKAKETELKEPTSKIDSKYRIGRFGRGKRLAAGQSWYCTRRCKQCGLHMHRTWSKIALPTESHGTQTEDNTRVVASGSDVATQTEKERGRWKLRRS</sequence>
<evidence type="ECO:0000313" key="2">
    <source>
        <dbReference type="EMBL" id="EDV43873.1"/>
    </source>
</evidence>
<feature type="compositionally biased region" description="Polar residues" evidence="1">
    <location>
        <begin position="112"/>
        <end position="124"/>
    </location>
</feature>
<evidence type="ECO:0000256" key="1">
    <source>
        <dbReference type="SAM" id="MobiDB-lite"/>
    </source>
</evidence>
<dbReference type="AlphaFoldDB" id="B3LX34"/>
<dbReference type="EMBL" id="CH902617">
    <property type="protein sequence ID" value="EDV43873.1"/>
    <property type="molecule type" value="Genomic_DNA"/>
</dbReference>
<proteinExistence type="predicted"/>
<feature type="region of interest" description="Disordered" evidence="1">
    <location>
        <begin position="75"/>
        <end position="138"/>
    </location>
</feature>
<dbReference type="HOGENOM" id="CLU_662717_0_0_1"/>
<reference evidence="2 3" key="1">
    <citation type="journal article" date="2007" name="Nature">
        <title>Evolution of genes and genomes on the Drosophila phylogeny.</title>
        <authorList>
            <consortium name="Drosophila 12 Genomes Consortium"/>
            <person name="Clark A.G."/>
            <person name="Eisen M.B."/>
            <person name="Smith D.R."/>
            <person name="Bergman C.M."/>
            <person name="Oliver B."/>
            <person name="Markow T.A."/>
            <person name="Kaufman T.C."/>
            <person name="Kellis M."/>
            <person name="Gelbart W."/>
            <person name="Iyer V.N."/>
            <person name="Pollard D.A."/>
            <person name="Sackton T.B."/>
            <person name="Larracuente A.M."/>
            <person name="Singh N.D."/>
            <person name="Abad J.P."/>
            <person name="Abt D.N."/>
            <person name="Adryan B."/>
            <person name="Aguade M."/>
            <person name="Akashi H."/>
            <person name="Anderson W.W."/>
            <person name="Aquadro C.F."/>
            <person name="Ardell D.H."/>
            <person name="Arguello R."/>
            <person name="Artieri C.G."/>
            <person name="Barbash D.A."/>
            <person name="Barker D."/>
            <person name="Barsanti P."/>
            <person name="Batterham P."/>
            <person name="Batzoglou S."/>
            <person name="Begun D."/>
            <person name="Bhutkar A."/>
            <person name="Blanco E."/>
            <person name="Bosak S.A."/>
            <person name="Bradley R.K."/>
            <person name="Brand A.D."/>
            <person name="Brent M.R."/>
            <person name="Brooks A.N."/>
            <person name="Brown R.H."/>
            <person name="Butlin R.K."/>
            <person name="Caggese C."/>
            <person name="Calvi B.R."/>
            <person name="Bernardo de Carvalho A."/>
            <person name="Caspi A."/>
            <person name="Castrezana S."/>
            <person name="Celniker S.E."/>
            <person name="Chang J.L."/>
            <person name="Chapple C."/>
            <person name="Chatterji S."/>
            <person name="Chinwalla A."/>
            <person name="Civetta A."/>
            <person name="Clifton S.W."/>
            <person name="Comeron J.M."/>
            <person name="Costello J.C."/>
            <person name="Coyne J.A."/>
            <person name="Daub J."/>
            <person name="David R.G."/>
            <person name="Delcher A.L."/>
            <person name="Delehaunty K."/>
            <person name="Do C.B."/>
            <person name="Ebling H."/>
            <person name="Edwards K."/>
            <person name="Eickbush T."/>
            <person name="Evans J.D."/>
            <person name="Filipski A."/>
            <person name="Findeiss S."/>
            <person name="Freyhult E."/>
            <person name="Fulton L."/>
            <person name="Fulton R."/>
            <person name="Garcia A.C."/>
            <person name="Gardiner A."/>
            <person name="Garfield D.A."/>
            <person name="Garvin B.E."/>
            <person name="Gibson G."/>
            <person name="Gilbert D."/>
            <person name="Gnerre S."/>
            <person name="Godfrey J."/>
            <person name="Good R."/>
            <person name="Gotea V."/>
            <person name="Gravely B."/>
            <person name="Greenberg A.J."/>
            <person name="Griffiths-Jones S."/>
            <person name="Gross S."/>
            <person name="Guigo R."/>
            <person name="Gustafson E.A."/>
            <person name="Haerty W."/>
            <person name="Hahn M.W."/>
            <person name="Halligan D.L."/>
            <person name="Halpern A.L."/>
            <person name="Halter G.M."/>
            <person name="Han M.V."/>
            <person name="Heger A."/>
            <person name="Hillier L."/>
            <person name="Hinrichs A.S."/>
            <person name="Holmes I."/>
            <person name="Hoskins R.A."/>
            <person name="Hubisz M.J."/>
            <person name="Hultmark D."/>
            <person name="Huntley M.A."/>
            <person name="Jaffe D.B."/>
            <person name="Jagadeeshan S."/>
            <person name="Jeck W.R."/>
            <person name="Johnson J."/>
            <person name="Jones C.D."/>
            <person name="Jordan W.C."/>
            <person name="Karpen G.H."/>
            <person name="Kataoka E."/>
            <person name="Keightley P.D."/>
            <person name="Kheradpour P."/>
            <person name="Kirkness E.F."/>
            <person name="Koerich L.B."/>
            <person name="Kristiansen K."/>
            <person name="Kudrna D."/>
            <person name="Kulathinal R.J."/>
            <person name="Kumar S."/>
            <person name="Kwok R."/>
            <person name="Lander E."/>
            <person name="Langley C.H."/>
            <person name="Lapoint R."/>
            <person name="Lazzaro B.P."/>
            <person name="Lee S.J."/>
            <person name="Levesque L."/>
            <person name="Li R."/>
            <person name="Lin C.F."/>
            <person name="Lin M.F."/>
            <person name="Lindblad-Toh K."/>
            <person name="Llopart A."/>
            <person name="Long M."/>
            <person name="Low L."/>
            <person name="Lozovsky E."/>
            <person name="Lu J."/>
            <person name="Luo M."/>
            <person name="Machado C.A."/>
            <person name="Makalowski W."/>
            <person name="Marzo M."/>
            <person name="Matsuda M."/>
            <person name="Matzkin L."/>
            <person name="McAllister B."/>
            <person name="McBride C.S."/>
            <person name="McKernan B."/>
            <person name="McKernan K."/>
            <person name="Mendez-Lago M."/>
            <person name="Minx P."/>
            <person name="Mollenhauer M.U."/>
            <person name="Montooth K."/>
            <person name="Mount S.M."/>
            <person name="Mu X."/>
            <person name="Myers E."/>
            <person name="Negre B."/>
            <person name="Newfeld S."/>
            <person name="Nielsen R."/>
            <person name="Noor M.A."/>
            <person name="O'Grady P."/>
            <person name="Pachter L."/>
            <person name="Papaceit M."/>
            <person name="Parisi M.J."/>
            <person name="Parisi M."/>
            <person name="Parts L."/>
            <person name="Pedersen J.S."/>
            <person name="Pesole G."/>
            <person name="Phillippy A.M."/>
            <person name="Ponting C.P."/>
            <person name="Pop M."/>
            <person name="Porcelli D."/>
            <person name="Powell J.R."/>
            <person name="Prohaska S."/>
            <person name="Pruitt K."/>
            <person name="Puig M."/>
            <person name="Quesneville H."/>
            <person name="Ram K.R."/>
            <person name="Rand D."/>
            <person name="Rasmussen M.D."/>
            <person name="Reed L.K."/>
            <person name="Reenan R."/>
            <person name="Reily A."/>
            <person name="Remington K.A."/>
            <person name="Rieger T.T."/>
            <person name="Ritchie M.G."/>
            <person name="Robin C."/>
            <person name="Rogers Y.H."/>
            <person name="Rohde C."/>
            <person name="Rozas J."/>
            <person name="Rubenfield M.J."/>
            <person name="Ruiz A."/>
            <person name="Russo S."/>
            <person name="Salzberg S.L."/>
            <person name="Sanchez-Gracia A."/>
            <person name="Saranga D.J."/>
            <person name="Sato H."/>
            <person name="Schaeffer S.W."/>
            <person name="Schatz M.C."/>
            <person name="Schlenke T."/>
            <person name="Schwartz R."/>
            <person name="Segarra C."/>
            <person name="Singh R.S."/>
            <person name="Sirot L."/>
            <person name="Sirota M."/>
            <person name="Sisneros N.B."/>
            <person name="Smith C.D."/>
            <person name="Smith T.F."/>
            <person name="Spieth J."/>
            <person name="Stage D.E."/>
            <person name="Stark A."/>
            <person name="Stephan W."/>
            <person name="Strausberg R.L."/>
            <person name="Strempel S."/>
            <person name="Sturgill D."/>
            <person name="Sutton G."/>
            <person name="Sutton G.G."/>
            <person name="Tao W."/>
            <person name="Teichmann S."/>
            <person name="Tobari Y.N."/>
            <person name="Tomimura Y."/>
            <person name="Tsolas J.M."/>
            <person name="Valente V.L."/>
            <person name="Venter E."/>
            <person name="Venter J.C."/>
            <person name="Vicario S."/>
            <person name="Vieira F.G."/>
            <person name="Vilella A.J."/>
            <person name="Villasante A."/>
            <person name="Walenz B."/>
            <person name="Wang J."/>
            <person name="Wasserman M."/>
            <person name="Watts T."/>
            <person name="Wilson D."/>
            <person name="Wilson R.K."/>
            <person name="Wing R.A."/>
            <person name="Wolfner M.F."/>
            <person name="Wong A."/>
            <person name="Wong G.K."/>
            <person name="Wu C.I."/>
            <person name="Wu G."/>
            <person name="Yamamoto D."/>
            <person name="Yang H.P."/>
            <person name="Yang S.P."/>
            <person name="Yorke J.A."/>
            <person name="Yoshida K."/>
            <person name="Zdobnov E."/>
            <person name="Zhang P."/>
            <person name="Zhang Y."/>
            <person name="Zimin A.V."/>
            <person name="Baldwin J."/>
            <person name="Abdouelleil A."/>
            <person name="Abdulkadir J."/>
            <person name="Abebe A."/>
            <person name="Abera B."/>
            <person name="Abreu J."/>
            <person name="Acer S.C."/>
            <person name="Aftuck L."/>
            <person name="Alexander A."/>
            <person name="An P."/>
            <person name="Anderson E."/>
            <person name="Anderson S."/>
            <person name="Arachi H."/>
            <person name="Azer M."/>
            <person name="Bachantsang P."/>
            <person name="Barry A."/>
            <person name="Bayul T."/>
            <person name="Berlin A."/>
            <person name="Bessette D."/>
            <person name="Bloom T."/>
            <person name="Blye J."/>
            <person name="Boguslavskiy L."/>
            <person name="Bonnet C."/>
            <person name="Boukhgalter B."/>
            <person name="Bourzgui I."/>
            <person name="Brown A."/>
            <person name="Cahill P."/>
            <person name="Channer S."/>
            <person name="Cheshatsang Y."/>
            <person name="Chuda L."/>
            <person name="Citroen M."/>
            <person name="Collymore A."/>
            <person name="Cooke P."/>
            <person name="Costello M."/>
            <person name="D'Aco K."/>
            <person name="Daza R."/>
            <person name="De Haan G."/>
            <person name="DeGray S."/>
            <person name="DeMaso C."/>
            <person name="Dhargay N."/>
            <person name="Dooley K."/>
            <person name="Dooley E."/>
            <person name="Doricent M."/>
            <person name="Dorje P."/>
            <person name="Dorjee K."/>
            <person name="Dupes A."/>
            <person name="Elong R."/>
            <person name="Falk J."/>
            <person name="Farina A."/>
            <person name="Faro S."/>
            <person name="Ferguson D."/>
            <person name="Fisher S."/>
            <person name="Foley C.D."/>
            <person name="Franke A."/>
            <person name="Friedrich D."/>
            <person name="Gadbois L."/>
            <person name="Gearin G."/>
            <person name="Gearin C.R."/>
            <person name="Giannoukos G."/>
            <person name="Goode T."/>
            <person name="Graham J."/>
            <person name="Grandbois E."/>
            <person name="Grewal S."/>
            <person name="Gyaltsen K."/>
            <person name="Hafez N."/>
            <person name="Hagos B."/>
            <person name="Hall J."/>
            <person name="Henson C."/>
            <person name="Hollinger A."/>
            <person name="Honan T."/>
            <person name="Huard M.D."/>
            <person name="Hughes L."/>
            <person name="Hurhula B."/>
            <person name="Husby M.E."/>
            <person name="Kamat A."/>
            <person name="Kanga B."/>
            <person name="Kashin S."/>
            <person name="Khazanovich D."/>
            <person name="Kisner P."/>
            <person name="Lance K."/>
            <person name="Lara M."/>
            <person name="Lee W."/>
            <person name="Lennon N."/>
            <person name="Letendre F."/>
            <person name="LeVine R."/>
            <person name="Lipovsky A."/>
            <person name="Liu X."/>
            <person name="Liu J."/>
            <person name="Liu S."/>
            <person name="Lokyitsang T."/>
            <person name="Lokyitsang Y."/>
            <person name="Lubonja R."/>
            <person name="Lui A."/>
            <person name="MacDonald P."/>
            <person name="Magnisalis V."/>
            <person name="Maru K."/>
            <person name="Matthews C."/>
            <person name="McCusker W."/>
            <person name="McDonough S."/>
            <person name="Mehta T."/>
            <person name="Meldrim J."/>
            <person name="Meneus L."/>
            <person name="Mihai O."/>
            <person name="Mihalev A."/>
            <person name="Mihova T."/>
            <person name="Mittelman R."/>
            <person name="Mlenga V."/>
            <person name="Montmayeur A."/>
            <person name="Mulrain L."/>
            <person name="Navidi A."/>
            <person name="Naylor J."/>
            <person name="Negash T."/>
            <person name="Nguyen T."/>
            <person name="Nguyen N."/>
            <person name="Nicol R."/>
            <person name="Norbu C."/>
            <person name="Norbu N."/>
            <person name="Novod N."/>
            <person name="O'Neill B."/>
            <person name="Osman S."/>
            <person name="Markiewicz E."/>
            <person name="Oyono O.L."/>
            <person name="Patti C."/>
            <person name="Phunkhang P."/>
            <person name="Pierre F."/>
            <person name="Priest M."/>
            <person name="Raghuraman S."/>
            <person name="Rege F."/>
            <person name="Reyes R."/>
            <person name="Rise C."/>
            <person name="Rogov P."/>
            <person name="Ross K."/>
            <person name="Ryan E."/>
            <person name="Settipalli S."/>
            <person name="Shea T."/>
            <person name="Sherpa N."/>
            <person name="Shi L."/>
            <person name="Shih D."/>
            <person name="Sparrow T."/>
            <person name="Spaulding J."/>
            <person name="Stalker J."/>
            <person name="Stange-Thomann N."/>
            <person name="Stavropoulos S."/>
            <person name="Stone C."/>
            <person name="Strader C."/>
            <person name="Tesfaye S."/>
            <person name="Thomson T."/>
            <person name="Thoulutsang Y."/>
            <person name="Thoulutsang D."/>
            <person name="Topham K."/>
            <person name="Topping I."/>
            <person name="Tsamla T."/>
            <person name="Vassiliev H."/>
            <person name="Vo A."/>
            <person name="Wangchuk T."/>
            <person name="Wangdi T."/>
            <person name="Weiand M."/>
            <person name="Wilkinson J."/>
            <person name="Wilson A."/>
            <person name="Yadav S."/>
            <person name="Young G."/>
            <person name="Yu Q."/>
            <person name="Zembek L."/>
            <person name="Zhong D."/>
            <person name="Zimmer A."/>
            <person name="Zwirko Z."/>
            <person name="Jaffe D.B."/>
            <person name="Alvarez P."/>
            <person name="Brockman W."/>
            <person name="Butler J."/>
            <person name="Chin C."/>
            <person name="Gnerre S."/>
            <person name="Grabherr M."/>
            <person name="Kleber M."/>
            <person name="Mauceli E."/>
            <person name="MacCallum I."/>
        </authorList>
    </citation>
    <scope>NUCLEOTIDE SEQUENCE [LARGE SCALE GENOMIC DNA]</scope>
    <source>
        <strain evidence="3">Tucson 14024-0371.13</strain>
    </source>
</reference>
<dbReference type="Proteomes" id="UP000007801">
    <property type="component" value="Unassembled WGS sequence"/>
</dbReference>
<dbReference type="FunCoup" id="B3LX34">
    <property type="interactions" value="8"/>
</dbReference>
<dbReference type="OMA" id="RFKCGKV"/>
<feature type="compositionally biased region" description="Low complexity" evidence="1">
    <location>
        <begin position="79"/>
        <end position="93"/>
    </location>
</feature>
<dbReference type="InParanoid" id="B3LX34"/>
<dbReference type="GeneID" id="6501467"/>
<feature type="region of interest" description="Disordered" evidence="1">
    <location>
        <begin position="431"/>
        <end position="452"/>
    </location>
</feature>
<protein>
    <submittedName>
        <fullName evidence="2">Uncharacterized protein</fullName>
    </submittedName>
</protein>
<feature type="compositionally biased region" description="Basic and acidic residues" evidence="1">
    <location>
        <begin position="350"/>
        <end position="363"/>
    </location>
</feature>
<dbReference type="PhylomeDB" id="B3LX34"/>
<keyword evidence="3" id="KW-1185">Reference proteome</keyword>